<dbReference type="InterPro" id="IPR015500">
    <property type="entry name" value="Peptidase_S8_subtilisin-rel"/>
</dbReference>
<keyword evidence="3 8" id="KW-0645">Protease</keyword>
<dbReference type="Gene3D" id="3.40.50.200">
    <property type="entry name" value="Peptidase S8/S53 domain"/>
    <property type="match status" value="1"/>
</dbReference>
<dbReference type="InterPro" id="IPR000209">
    <property type="entry name" value="Peptidase_S8/S53_dom"/>
</dbReference>
<dbReference type="EMBL" id="RJSG01000001">
    <property type="protein sequence ID" value="RNL80876.1"/>
    <property type="molecule type" value="Genomic_DNA"/>
</dbReference>
<evidence type="ECO:0000256" key="7">
    <source>
        <dbReference type="PIRSR" id="PIRSR615500-1"/>
    </source>
</evidence>
<dbReference type="Pfam" id="PF00082">
    <property type="entry name" value="Peptidase_S8"/>
    <property type="match status" value="1"/>
</dbReference>
<comment type="similarity">
    <text evidence="1 8 9">Belongs to the peptidase S8 family.</text>
</comment>
<feature type="chain" id="PRO_5018124155" evidence="11">
    <location>
        <begin position="32"/>
        <end position="1323"/>
    </location>
</feature>
<feature type="active site" description="Charge relay system" evidence="7 8">
    <location>
        <position position="286"/>
    </location>
</feature>
<sequence length="1323" mass="134976">MNSTGRMRFVAVSATIAVAAALAVTNGSASAADPTSHRGTPGVKVSDKKIHANAKGTAPRALGGKAASGEPGSALPAGVPTQGRYAFLIKLDAKSTSSAYRTAIGGGKAAARTASKKQLGTVRSAQDRVVSDLPSGSKVLYKAHSALAAVAVTTDVKNYTKLTKLAGVAGVYPIAPKAPTNSYAVPLQGAPQAWEAHGDLGKNTTVAIIDTGVDYTHADFGGVGTVANYQAAKDNFGEPATPGEFPGDKVIGGYDLAGDDYQADPNTAGYNPVPSPDPYPLDCNSHGSHVAGTVAGYGENSDGSTYTGSYDTNTPFDDMKIGPGMAPLAKLYAFRVFGCEGSTDLVGAAIDMAADPNGDGDPSDHVDVINMSLGSDYGSPQDGDSVATEAASALGITMVIASGNAGDIYDVGGSPGNAPSAITAAASQDASAVVDALNVSAPESIADKYPSERSIAYDWVNDPDLSGDVAQVKQASNLDGCDPLDDTDKAAVNGKIAFVEWTDTDDQRRCGSAARAANLVAAGATGFIYADDAENFAAGITGSAVIPGVLVAKSGGDAIRAELVAGHTVTIASTTANGYAQKDDSLNDTLAGFSSRGIGDPGNVKPDITAVGATVFSAGVGTGTEGLNDSGTSMATPMTAGAAALVVSQHPDWTPEQVKADLMNTAGQDLFTGTSHTGDKYAPQRVGSGRLQVDSALDNEVLAYVTENPGSVSVSFGPQAVTADTVLTKHIKVQNTGVTTKSFDVNYVSRSSVPGATYSVSPSSVTLDPRSSKTVTVTLTLHPAQMTKTIDPTVQPFQSGLPRQFQADASGLVTFTNESSELRVPVYSAPRPASAMTQADQVTLPSGDVQTTLLPLTGQSVNQGSGEEKVQSTVAGLELQGTSGLAPSCGGDVTSGCVNFSDERAADLKRFGATSNAAQLVSNGQDPLEDGEVYFAVNTQGRWRTAANEAEFDIYIDGDGDGTADAVLYNTRLPDSDDLVTRIVDLSNGHATYEAGINDSFGDTDTAVFDSDTMVMPVFISDIPGVDAENPRISYSVLSFSPYQGAPVDNIGDVDGDGNLVNPMSLDVTKPGVALFGSYDGSASPFLFPDAASSVLTLRRNAAAYVEDGGKGAMIVHFHNQLGSKTQVVGLKVDAAVTLQVAPNPVGRGQDVTATIAVPAGSDGTATGTVTLKRGTTTVASGELSGGNAQLHVSFADAGTYPLHAEYAGDDNHNAGSSTTTNLVVNKSASTVKLTVSPSSVKYGQTVTAKVTVTTIAGEPATGKVVLRRANDSVVASGTLVNGVATIKYTNKVKAKYAIRATYDGDGNYNAGHSALVAIGYTP</sequence>
<proteinExistence type="inferred from homology"/>
<evidence type="ECO:0000313" key="16">
    <source>
        <dbReference type="Proteomes" id="UP000277094"/>
    </source>
</evidence>
<accession>A0A3N0DZE9</accession>
<feature type="domain" description="Bacterial Ig-like" evidence="14">
    <location>
        <begin position="1140"/>
        <end position="1226"/>
    </location>
</feature>
<gene>
    <name evidence="15" type="ORF">EFL95_00350</name>
</gene>
<dbReference type="PANTHER" id="PTHR43806">
    <property type="entry name" value="PEPTIDASE S8"/>
    <property type="match status" value="1"/>
</dbReference>
<dbReference type="PRINTS" id="PR00723">
    <property type="entry name" value="SUBTILISIN"/>
</dbReference>
<evidence type="ECO:0000259" key="13">
    <source>
        <dbReference type="Pfam" id="PF02225"/>
    </source>
</evidence>
<dbReference type="InterPro" id="IPR032109">
    <property type="entry name" value="Big_3_5"/>
</dbReference>
<dbReference type="InterPro" id="IPR013783">
    <property type="entry name" value="Ig-like_fold"/>
</dbReference>
<feature type="active site" description="Charge relay system" evidence="7 8">
    <location>
        <position position="210"/>
    </location>
</feature>
<evidence type="ECO:0000259" key="12">
    <source>
        <dbReference type="Pfam" id="PF00082"/>
    </source>
</evidence>
<feature type="domain" description="PA" evidence="13">
    <location>
        <begin position="469"/>
        <end position="559"/>
    </location>
</feature>
<evidence type="ECO:0000256" key="6">
    <source>
        <dbReference type="ARBA" id="ARBA00022825"/>
    </source>
</evidence>
<dbReference type="InterPro" id="IPR050131">
    <property type="entry name" value="Peptidase_S8_subtilisin-like"/>
</dbReference>
<reference evidence="15 16" key="1">
    <citation type="submission" date="2018-11" db="EMBL/GenBank/DDBJ databases">
        <authorList>
            <person name="Li F."/>
        </authorList>
    </citation>
    <scope>NUCLEOTIDE SEQUENCE [LARGE SCALE GENOMIC DNA]</scope>
    <source>
        <strain evidence="15 16">KIS18-7</strain>
    </source>
</reference>
<feature type="domain" description="Bacterial Ig-like" evidence="14">
    <location>
        <begin position="1234"/>
        <end position="1317"/>
    </location>
</feature>
<dbReference type="InterPro" id="IPR003137">
    <property type="entry name" value="PA_domain"/>
</dbReference>
<keyword evidence="4 11" id="KW-0732">Signal</keyword>
<evidence type="ECO:0000256" key="10">
    <source>
        <dbReference type="SAM" id="MobiDB-lite"/>
    </source>
</evidence>
<evidence type="ECO:0000256" key="4">
    <source>
        <dbReference type="ARBA" id="ARBA00022729"/>
    </source>
</evidence>
<evidence type="ECO:0000256" key="8">
    <source>
        <dbReference type="PROSITE-ProRule" id="PRU01240"/>
    </source>
</evidence>
<dbReference type="InterPro" id="IPR023827">
    <property type="entry name" value="Peptidase_S8_Asp-AS"/>
</dbReference>
<keyword evidence="5 8" id="KW-0378">Hydrolase</keyword>
<dbReference type="PANTHER" id="PTHR43806:SF65">
    <property type="entry name" value="SERINE PROTEASE APRX"/>
    <property type="match status" value="1"/>
</dbReference>
<keyword evidence="2" id="KW-0964">Secreted</keyword>
<dbReference type="PROSITE" id="PS00136">
    <property type="entry name" value="SUBTILASE_ASP"/>
    <property type="match status" value="1"/>
</dbReference>
<dbReference type="SUPFAM" id="SSF52743">
    <property type="entry name" value="Subtilisin-like"/>
    <property type="match status" value="1"/>
</dbReference>
<dbReference type="Proteomes" id="UP000277094">
    <property type="component" value="Unassembled WGS sequence"/>
</dbReference>
<protein>
    <submittedName>
        <fullName evidence="15">Peptidase S8</fullName>
    </submittedName>
</protein>
<dbReference type="Gene3D" id="2.60.40.10">
    <property type="entry name" value="Immunoglobulins"/>
    <property type="match status" value="3"/>
</dbReference>
<evidence type="ECO:0000259" key="14">
    <source>
        <dbReference type="Pfam" id="PF16640"/>
    </source>
</evidence>
<dbReference type="InterPro" id="IPR036852">
    <property type="entry name" value="Peptidase_S8/S53_dom_sf"/>
</dbReference>
<evidence type="ECO:0000256" key="9">
    <source>
        <dbReference type="RuleBase" id="RU003355"/>
    </source>
</evidence>
<feature type="region of interest" description="Disordered" evidence="10">
    <location>
        <begin position="27"/>
        <end position="75"/>
    </location>
</feature>
<dbReference type="PROSITE" id="PS51892">
    <property type="entry name" value="SUBTILASE"/>
    <property type="match status" value="1"/>
</dbReference>
<evidence type="ECO:0000256" key="5">
    <source>
        <dbReference type="ARBA" id="ARBA00022801"/>
    </source>
</evidence>
<dbReference type="GO" id="GO:0005975">
    <property type="term" value="P:carbohydrate metabolic process"/>
    <property type="evidence" value="ECO:0007669"/>
    <property type="project" value="UniProtKB-ARBA"/>
</dbReference>
<dbReference type="Pfam" id="PF02225">
    <property type="entry name" value="PA"/>
    <property type="match status" value="1"/>
</dbReference>
<dbReference type="Gene3D" id="3.50.30.30">
    <property type="match status" value="1"/>
</dbReference>
<evidence type="ECO:0000256" key="11">
    <source>
        <dbReference type="SAM" id="SignalP"/>
    </source>
</evidence>
<dbReference type="PROSITE" id="PS00138">
    <property type="entry name" value="SUBTILASE_SER"/>
    <property type="match status" value="1"/>
</dbReference>
<dbReference type="Pfam" id="PF16640">
    <property type="entry name" value="Big_3_5"/>
    <property type="match status" value="2"/>
</dbReference>
<feature type="signal peptide" evidence="11">
    <location>
        <begin position="1"/>
        <end position="31"/>
    </location>
</feature>
<feature type="domain" description="Peptidase S8/S53" evidence="12">
    <location>
        <begin position="201"/>
        <end position="688"/>
    </location>
</feature>
<keyword evidence="2" id="KW-0134">Cell wall</keyword>
<dbReference type="OrthoDB" id="614750at2"/>
<dbReference type="InterPro" id="IPR023828">
    <property type="entry name" value="Peptidase_S8_Ser-AS"/>
</dbReference>
<evidence type="ECO:0000256" key="1">
    <source>
        <dbReference type="ARBA" id="ARBA00011073"/>
    </source>
</evidence>
<evidence type="ECO:0000256" key="3">
    <source>
        <dbReference type="ARBA" id="ARBA00022670"/>
    </source>
</evidence>
<keyword evidence="6 8" id="KW-0720">Serine protease</keyword>
<feature type="active site" description="Charge relay system" evidence="7 8">
    <location>
        <position position="633"/>
    </location>
</feature>
<dbReference type="InterPro" id="IPR034213">
    <property type="entry name" value="S8_Vpr-like"/>
</dbReference>
<name>A0A3N0DZE9_9ACTN</name>
<dbReference type="GO" id="GO:0006508">
    <property type="term" value="P:proteolysis"/>
    <property type="evidence" value="ECO:0007669"/>
    <property type="project" value="UniProtKB-KW"/>
</dbReference>
<organism evidence="15 16">
    <name type="scientific">Nocardioides marmorisolisilvae</name>
    <dbReference type="NCBI Taxonomy" id="1542737"/>
    <lineage>
        <taxon>Bacteria</taxon>
        <taxon>Bacillati</taxon>
        <taxon>Actinomycetota</taxon>
        <taxon>Actinomycetes</taxon>
        <taxon>Propionibacteriales</taxon>
        <taxon>Nocardioidaceae</taxon>
        <taxon>Nocardioides</taxon>
    </lineage>
</organism>
<dbReference type="CDD" id="cd07474">
    <property type="entry name" value="Peptidases_S8_subtilisin_Vpr-like"/>
    <property type="match status" value="1"/>
</dbReference>
<keyword evidence="16" id="KW-1185">Reference proteome</keyword>
<evidence type="ECO:0000256" key="2">
    <source>
        <dbReference type="ARBA" id="ARBA00022512"/>
    </source>
</evidence>
<dbReference type="GO" id="GO:0004252">
    <property type="term" value="F:serine-type endopeptidase activity"/>
    <property type="evidence" value="ECO:0007669"/>
    <property type="project" value="UniProtKB-UniRule"/>
</dbReference>
<dbReference type="PROSITE" id="PS00137">
    <property type="entry name" value="SUBTILASE_HIS"/>
    <property type="match status" value="1"/>
</dbReference>
<dbReference type="InterPro" id="IPR022398">
    <property type="entry name" value="Peptidase_S8_His-AS"/>
</dbReference>
<evidence type="ECO:0000313" key="15">
    <source>
        <dbReference type="EMBL" id="RNL80876.1"/>
    </source>
</evidence>
<comment type="caution">
    <text evidence="15">The sequence shown here is derived from an EMBL/GenBank/DDBJ whole genome shotgun (WGS) entry which is preliminary data.</text>
</comment>